<keyword evidence="10" id="KW-0626">Porin</keyword>
<gene>
    <name evidence="18" type="ORF">SADO_15679</name>
</gene>
<keyword evidence="5" id="KW-0762">Sugar transport</keyword>
<keyword evidence="6" id="KW-0812">Transmembrane</keyword>
<evidence type="ECO:0000256" key="5">
    <source>
        <dbReference type="ARBA" id="ARBA00022597"/>
    </source>
</evidence>
<dbReference type="InterPro" id="IPR054765">
    <property type="entry name" value="SLBB_dom"/>
</dbReference>
<comment type="similarity">
    <text evidence="2">Belongs to the BexD/CtrA/VexA family.</text>
</comment>
<reference evidence="18 19" key="1">
    <citation type="submission" date="2013-03" db="EMBL/GenBank/DDBJ databases">
        <title>Salinisphaera dokdonensis CL-ES53 Genome Sequencing.</title>
        <authorList>
            <person name="Li C."/>
            <person name="Lai Q."/>
            <person name="Shao Z."/>
        </authorList>
    </citation>
    <scope>NUCLEOTIDE SEQUENCE [LARGE SCALE GENOMIC DNA]</scope>
    <source>
        <strain evidence="18 19">CL-ES53</strain>
    </source>
</reference>
<evidence type="ECO:0000256" key="1">
    <source>
        <dbReference type="ARBA" id="ARBA00004571"/>
    </source>
</evidence>
<evidence type="ECO:0000256" key="6">
    <source>
        <dbReference type="ARBA" id="ARBA00022692"/>
    </source>
</evidence>
<keyword evidence="12" id="KW-0564">Palmitate</keyword>
<evidence type="ECO:0000256" key="3">
    <source>
        <dbReference type="ARBA" id="ARBA00022448"/>
    </source>
</evidence>
<keyword evidence="11" id="KW-0472">Membrane</keyword>
<keyword evidence="3" id="KW-0813">Transport</keyword>
<accession>A0ABV2B546</accession>
<dbReference type="PANTHER" id="PTHR33619">
    <property type="entry name" value="POLYSACCHARIDE EXPORT PROTEIN GFCE-RELATED"/>
    <property type="match status" value="1"/>
</dbReference>
<feature type="domain" description="SLBB" evidence="17">
    <location>
        <begin position="110"/>
        <end position="189"/>
    </location>
</feature>
<evidence type="ECO:0000313" key="18">
    <source>
        <dbReference type="EMBL" id="MES1930702.1"/>
    </source>
</evidence>
<evidence type="ECO:0000256" key="10">
    <source>
        <dbReference type="ARBA" id="ARBA00023114"/>
    </source>
</evidence>
<proteinExistence type="inferred from homology"/>
<sequence>MVFAALALMVLGACATPPPQPVGETAQAPDYRIGPGDGLRIHVRNNPDLSMSVPVRPDGNISIPLVEQMTAAGKNPIELADDLETALSAYIRDPLVTVIVTSFVGTYEDQVRVVGEAARPQSMPYRRGMTLLDVMINVGGLTQFAAGNRARLVREVSGEQKTYGLQLQGLLGGDIASNVAMQPGDVVIIPRTMF</sequence>
<feature type="chain" id="PRO_5045924645" evidence="15">
    <location>
        <begin position="16"/>
        <end position="194"/>
    </location>
</feature>
<keyword evidence="19" id="KW-1185">Reference proteome</keyword>
<keyword evidence="8" id="KW-0625">Polysaccharide transport</keyword>
<name>A0ABV2B546_9GAMM</name>
<feature type="domain" description="Polysaccharide export protein N-terminal" evidence="16">
    <location>
        <begin position="26"/>
        <end position="101"/>
    </location>
</feature>
<evidence type="ECO:0000256" key="13">
    <source>
        <dbReference type="ARBA" id="ARBA00023237"/>
    </source>
</evidence>
<evidence type="ECO:0000259" key="17">
    <source>
        <dbReference type="Pfam" id="PF22461"/>
    </source>
</evidence>
<dbReference type="Pfam" id="PF02563">
    <property type="entry name" value="Poly_export"/>
    <property type="match status" value="1"/>
</dbReference>
<evidence type="ECO:0000256" key="2">
    <source>
        <dbReference type="ARBA" id="ARBA00009450"/>
    </source>
</evidence>
<dbReference type="InterPro" id="IPR049712">
    <property type="entry name" value="Poly_export"/>
</dbReference>
<dbReference type="InterPro" id="IPR017477">
    <property type="entry name" value="PEP-CTERM_polysacc_export"/>
</dbReference>
<evidence type="ECO:0000313" key="19">
    <source>
        <dbReference type="Proteomes" id="UP001460888"/>
    </source>
</evidence>
<comment type="subcellular location">
    <subcellularLocation>
        <location evidence="1">Cell outer membrane</location>
        <topology evidence="1">Multi-pass membrane protein</topology>
    </subcellularLocation>
</comment>
<feature type="signal peptide" evidence="15">
    <location>
        <begin position="1"/>
        <end position="15"/>
    </location>
</feature>
<dbReference type="EMBL" id="APND01000005">
    <property type="protein sequence ID" value="MES1930702.1"/>
    <property type="molecule type" value="Genomic_DNA"/>
</dbReference>
<dbReference type="Gene3D" id="3.30.1950.10">
    <property type="entry name" value="wza like domain"/>
    <property type="match status" value="1"/>
</dbReference>
<keyword evidence="4" id="KW-1134">Transmembrane beta strand</keyword>
<protein>
    <submittedName>
        <fullName evidence="18">Polysaccharide export protein</fullName>
    </submittedName>
</protein>
<keyword evidence="7 15" id="KW-0732">Signal</keyword>
<keyword evidence="13" id="KW-0998">Cell outer membrane</keyword>
<evidence type="ECO:0000256" key="9">
    <source>
        <dbReference type="ARBA" id="ARBA00023065"/>
    </source>
</evidence>
<dbReference type="Pfam" id="PF22461">
    <property type="entry name" value="SLBB_2"/>
    <property type="match status" value="1"/>
</dbReference>
<evidence type="ECO:0000256" key="15">
    <source>
        <dbReference type="SAM" id="SignalP"/>
    </source>
</evidence>
<dbReference type="NCBIfam" id="TIGR03027">
    <property type="entry name" value="pepcterm_export"/>
    <property type="match status" value="1"/>
</dbReference>
<keyword evidence="14" id="KW-0449">Lipoprotein</keyword>
<evidence type="ECO:0000256" key="8">
    <source>
        <dbReference type="ARBA" id="ARBA00023047"/>
    </source>
</evidence>
<evidence type="ECO:0000256" key="4">
    <source>
        <dbReference type="ARBA" id="ARBA00022452"/>
    </source>
</evidence>
<evidence type="ECO:0000259" key="16">
    <source>
        <dbReference type="Pfam" id="PF02563"/>
    </source>
</evidence>
<dbReference type="Proteomes" id="UP001460888">
    <property type="component" value="Unassembled WGS sequence"/>
</dbReference>
<organism evidence="18 19">
    <name type="scientific">Salinisphaera dokdonensis CL-ES53</name>
    <dbReference type="NCBI Taxonomy" id="1304272"/>
    <lineage>
        <taxon>Bacteria</taxon>
        <taxon>Pseudomonadati</taxon>
        <taxon>Pseudomonadota</taxon>
        <taxon>Gammaproteobacteria</taxon>
        <taxon>Salinisphaerales</taxon>
        <taxon>Salinisphaeraceae</taxon>
        <taxon>Salinisphaera</taxon>
    </lineage>
</organism>
<evidence type="ECO:0000256" key="12">
    <source>
        <dbReference type="ARBA" id="ARBA00023139"/>
    </source>
</evidence>
<dbReference type="Gene3D" id="3.10.560.10">
    <property type="entry name" value="Outer membrane lipoprotein wza domain like"/>
    <property type="match status" value="1"/>
</dbReference>
<comment type="caution">
    <text evidence="18">The sequence shown here is derived from an EMBL/GenBank/DDBJ whole genome shotgun (WGS) entry which is preliminary data.</text>
</comment>
<evidence type="ECO:0000256" key="7">
    <source>
        <dbReference type="ARBA" id="ARBA00022729"/>
    </source>
</evidence>
<keyword evidence="9" id="KW-0406">Ion transport</keyword>
<dbReference type="InterPro" id="IPR003715">
    <property type="entry name" value="Poly_export_N"/>
</dbReference>
<evidence type="ECO:0000256" key="14">
    <source>
        <dbReference type="ARBA" id="ARBA00023288"/>
    </source>
</evidence>
<dbReference type="PANTHER" id="PTHR33619:SF3">
    <property type="entry name" value="POLYSACCHARIDE EXPORT PROTEIN GFCE-RELATED"/>
    <property type="match status" value="1"/>
</dbReference>
<evidence type="ECO:0000256" key="11">
    <source>
        <dbReference type="ARBA" id="ARBA00023136"/>
    </source>
</evidence>